<keyword evidence="2" id="KW-1185">Reference proteome</keyword>
<sequence length="129" mass="14249">MSNYNARTFLYMRCTVCRECFHGKVAASLEPSEGQHSNPLANTKGRHKISRSAPQVLKQSEMHMVSSPFNCSVDNAPSDVQIELVDLQSGLLQASLTEGLLLLPQRGELSTPEKACLEDFGSLRIRLCL</sequence>
<dbReference type="Proteomes" id="UP000675881">
    <property type="component" value="Chromosome 10"/>
</dbReference>
<protein>
    <submittedName>
        <fullName evidence="1">(salmon louse) hypothetical protein</fullName>
    </submittedName>
</protein>
<name>A0A7R8H1P6_LEPSM</name>
<dbReference type="AlphaFoldDB" id="A0A7R8H1P6"/>
<proteinExistence type="predicted"/>
<evidence type="ECO:0000313" key="2">
    <source>
        <dbReference type="Proteomes" id="UP000675881"/>
    </source>
</evidence>
<gene>
    <name evidence="1" type="ORF">LSAA_2648</name>
</gene>
<accession>A0A7R8H1P6</accession>
<organism evidence="1 2">
    <name type="scientific">Lepeophtheirus salmonis</name>
    <name type="common">Salmon louse</name>
    <name type="synonym">Caligus salmonis</name>
    <dbReference type="NCBI Taxonomy" id="72036"/>
    <lineage>
        <taxon>Eukaryota</taxon>
        <taxon>Metazoa</taxon>
        <taxon>Ecdysozoa</taxon>
        <taxon>Arthropoda</taxon>
        <taxon>Crustacea</taxon>
        <taxon>Multicrustacea</taxon>
        <taxon>Hexanauplia</taxon>
        <taxon>Copepoda</taxon>
        <taxon>Siphonostomatoida</taxon>
        <taxon>Caligidae</taxon>
        <taxon>Lepeophtheirus</taxon>
    </lineage>
</organism>
<reference evidence="1" key="1">
    <citation type="submission" date="2021-02" db="EMBL/GenBank/DDBJ databases">
        <authorList>
            <person name="Bekaert M."/>
        </authorList>
    </citation>
    <scope>NUCLEOTIDE SEQUENCE</scope>
    <source>
        <strain evidence="1">IoA-00</strain>
    </source>
</reference>
<dbReference type="EMBL" id="HG994589">
    <property type="protein sequence ID" value="CAF2797904.1"/>
    <property type="molecule type" value="Genomic_DNA"/>
</dbReference>
<evidence type="ECO:0000313" key="1">
    <source>
        <dbReference type="EMBL" id="CAF2797904.1"/>
    </source>
</evidence>